<keyword evidence="2" id="KW-1185">Reference proteome</keyword>
<dbReference type="AlphaFoldDB" id="A0A2L1UX20"/>
<dbReference type="Proteomes" id="UP000239197">
    <property type="component" value="Chromosome"/>
</dbReference>
<dbReference type="KEGG" id="rox:BV494_19445"/>
<dbReference type="RefSeq" id="WP_104924850.1">
    <property type="nucleotide sequence ID" value="NZ_CP019062.1"/>
</dbReference>
<protein>
    <submittedName>
        <fullName evidence="1">Type VI secretion system-associated protein</fullName>
    </submittedName>
</protein>
<name>A0A2L1UX20_9GAMM</name>
<gene>
    <name evidence="1" type="ORF">BV494_19445</name>
</gene>
<dbReference type="EMBL" id="CP019062">
    <property type="protein sequence ID" value="AVF37499.1"/>
    <property type="molecule type" value="Genomic_DNA"/>
</dbReference>
<accession>A0A2L1UX20</accession>
<evidence type="ECO:0000313" key="1">
    <source>
        <dbReference type="EMBL" id="AVF37499.1"/>
    </source>
</evidence>
<reference evidence="2" key="1">
    <citation type="submission" date="2017-01" db="EMBL/GenBank/DDBJ databases">
        <title>Genome sequence of Rouxiella sp. ERMR1:05.</title>
        <authorList>
            <person name="Kumar R."/>
            <person name="Singh D."/>
            <person name="Kumar S."/>
        </authorList>
    </citation>
    <scope>NUCLEOTIDE SEQUENCE [LARGE SCALE GENOMIC DNA]</scope>
    <source>
        <strain evidence="2">ERMR1:05</strain>
    </source>
</reference>
<dbReference type="InterPro" id="IPR010263">
    <property type="entry name" value="T6SS_TssK"/>
</dbReference>
<evidence type="ECO:0000313" key="2">
    <source>
        <dbReference type="Proteomes" id="UP000239197"/>
    </source>
</evidence>
<sequence length="447" mass="50029">MATMKNKVIWQEGLFVKPQHFQQLQRYNDYVVHNRLSAISNFNWGFTELDIDETQLKHGKISINKATGSMPDGTVFSIPDQDILPVPLLISGMASAISRDIFLVFPIISDVINEVEGMHSAGQSSGRYRINYSDVRDLHTNEGDASQLALGQLIPRLMSTAEDLSAWVMVPVCRIKNRHADGRIELDPDFIPGCQTVQSSATLRRYRDEITSALASRASELASRIGSPSQQGIADVAEFMMLQMFNRNQTKFTHRAALSTLHPEAFYLDLISLYGELVTFTEDTRLPEKLGSYRHDNLTATFDQIMPRLRKALGTVLAPRAMNLPFSFMDGIFVALVNDATLLQSANFVLAVKSQLPHEILQRQFIQQSKISSVEKIRNVVSVQVPGVPLVVLSTAPRQIPYHANYVYFSLDKNSPAWTEIVKQNGIALHVSGSFPELDLQLWAIRG</sequence>
<dbReference type="PANTHER" id="PTHR35566">
    <property type="entry name" value="BLR3599 PROTEIN"/>
    <property type="match status" value="1"/>
</dbReference>
<organism evidence="1 2">
    <name type="scientific">Rahnella sikkimica</name>
    <dbReference type="NCBI Taxonomy" id="1805933"/>
    <lineage>
        <taxon>Bacteria</taxon>
        <taxon>Pseudomonadati</taxon>
        <taxon>Pseudomonadota</taxon>
        <taxon>Gammaproteobacteria</taxon>
        <taxon>Enterobacterales</taxon>
        <taxon>Yersiniaceae</taxon>
        <taxon>Rahnella</taxon>
    </lineage>
</organism>
<dbReference type="Pfam" id="PF05936">
    <property type="entry name" value="T6SS_VasE"/>
    <property type="match status" value="1"/>
</dbReference>
<dbReference type="PANTHER" id="PTHR35566:SF1">
    <property type="entry name" value="TYPE VI SECRETION SYSTEM BASEPLATE COMPONENT TSSK1"/>
    <property type="match status" value="1"/>
</dbReference>
<dbReference type="NCBIfam" id="TIGR03353">
    <property type="entry name" value="VI_chp_4"/>
    <property type="match status" value="1"/>
</dbReference>
<proteinExistence type="predicted"/>
<dbReference type="OrthoDB" id="9775333at2"/>